<accession>A0A1F7IQU0</accession>
<evidence type="ECO:0000313" key="2">
    <source>
        <dbReference type="Proteomes" id="UP000178040"/>
    </source>
</evidence>
<reference evidence="1 2" key="1">
    <citation type="journal article" date="2016" name="Nat. Commun.">
        <title>Thousands of microbial genomes shed light on interconnected biogeochemical processes in an aquifer system.</title>
        <authorList>
            <person name="Anantharaman K."/>
            <person name="Brown C.T."/>
            <person name="Hug L.A."/>
            <person name="Sharon I."/>
            <person name="Castelle C.J."/>
            <person name="Probst A.J."/>
            <person name="Thomas B.C."/>
            <person name="Singh A."/>
            <person name="Wilkins M.J."/>
            <person name="Karaoz U."/>
            <person name="Brodie E.L."/>
            <person name="Williams K.H."/>
            <person name="Hubbard S.S."/>
            <person name="Banfield J.F."/>
        </authorList>
    </citation>
    <scope>NUCLEOTIDE SEQUENCE [LARGE SCALE GENOMIC DNA]</scope>
</reference>
<comment type="caution">
    <text evidence="1">The sequence shown here is derived from an EMBL/GenBank/DDBJ whole genome shotgun (WGS) entry which is preliminary data.</text>
</comment>
<name>A0A1F7IQU0_9BACT</name>
<evidence type="ECO:0000313" key="1">
    <source>
        <dbReference type="EMBL" id="OGK45718.1"/>
    </source>
</evidence>
<gene>
    <name evidence="1" type="ORF">A3B40_05570</name>
</gene>
<protein>
    <submittedName>
        <fullName evidence="1">Uncharacterized protein</fullName>
    </submittedName>
</protein>
<organism evidence="1 2">
    <name type="scientific">Candidatus Roizmanbacteria bacterium RIFCSPLOWO2_01_FULL_37_16</name>
    <dbReference type="NCBI Taxonomy" id="1802058"/>
    <lineage>
        <taxon>Bacteria</taxon>
        <taxon>Candidatus Roizmaniibacteriota</taxon>
    </lineage>
</organism>
<proteinExistence type="predicted"/>
<sequence length="290" mass="33987">MNFTYFDPSSVAIAVITYYPKWYQGKLRNIKDTDKVRGDLALEFFSKATNLGYKVVVADGKSPKTFRKVLSKIRGLITIKRRSLKRSVARRQVIKRASQIPNVKVIISTEAEKTSLLDHIEKICRPILEKKADIVVPKRNMALFQKTYPLYMYESEIEGNKLYNKILRTNGILKAGEDFDLFFGPRVFANDLKVLRLFSKKYQLRFSKTTYLLNSHFDYEDYSTTQYFPLITALKKGFRVKSVDINFSYPEVQKENEERGERALFEEKRKYQRMIILSDLLYFLKLLKSG</sequence>
<dbReference type="Proteomes" id="UP000178040">
    <property type="component" value="Unassembled WGS sequence"/>
</dbReference>
<dbReference type="AlphaFoldDB" id="A0A1F7IQU0"/>
<dbReference type="EMBL" id="MGAI01000002">
    <property type="protein sequence ID" value="OGK45718.1"/>
    <property type="molecule type" value="Genomic_DNA"/>
</dbReference>